<organism evidence="2 4">
    <name type="scientific">Rhodococcus erythropolis</name>
    <name type="common">Arthrobacter picolinophilus</name>
    <dbReference type="NCBI Taxonomy" id="1833"/>
    <lineage>
        <taxon>Bacteria</taxon>
        <taxon>Bacillati</taxon>
        <taxon>Actinomycetota</taxon>
        <taxon>Actinomycetes</taxon>
        <taxon>Mycobacteriales</taxon>
        <taxon>Nocardiaceae</taxon>
        <taxon>Rhodococcus</taxon>
        <taxon>Rhodococcus erythropolis group</taxon>
    </lineage>
</organism>
<dbReference type="Proteomes" id="UP001230933">
    <property type="component" value="Plasmid pMGMM8_1"/>
</dbReference>
<keyword evidence="1" id="KW-1133">Transmembrane helix</keyword>
<keyword evidence="1" id="KW-0812">Transmembrane</keyword>
<dbReference type="EMBL" id="CP124545">
    <property type="protein sequence ID" value="WMN01898.1"/>
    <property type="molecule type" value="Genomic_DNA"/>
</dbReference>
<dbReference type="AlphaFoldDB" id="A0AAX3ZYN3"/>
<geneLocation type="plasmid" evidence="3 4">
    <name>pMGMM8_1</name>
</geneLocation>
<reference evidence="2" key="1">
    <citation type="submission" date="2023-08" db="EMBL/GenBank/DDBJ databases">
        <title>Isolation and Characterization of Rhodococcus erythropolis MGMM8.</title>
        <authorList>
            <person name="Diabankana R.G.C."/>
            <person name="Afordoanyi D.M."/>
            <person name="Validov S.Z."/>
        </authorList>
    </citation>
    <scope>NUCLEOTIDE SEQUENCE</scope>
    <source>
        <strain evidence="2">MGMM8</strain>
        <plasmid evidence="3">pMGMM8_1</plasmid>
    </source>
</reference>
<keyword evidence="1" id="KW-0472">Membrane</keyword>
<sequence>MHGSAIEGELELWARGIGVNRARVDHVLDLVELPDIDALDAPNSRQDKRQRLRIAIALLTGFRASAAVVSLAGVSAATYTAVSAIVRTT</sequence>
<protein>
    <recommendedName>
        <fullName evidence="5">Transposase</fullName>
    </recommendedName>
</protein>
<evidence type="ECO:0000313" key="3">
    <source>
        <dbReference type="EMBL" id="WMN03184.1"/>
    </source>
</evidence>
<dbReference type="EMBL" id="CP133191">
    <property type="protein sequence ID" value="WMN03184.1"/>
    <property type="molecule type" value="Genomic_DNA"/>
</dbReference>
<proteinExistence type="predicted"/>
<dbReference type="Proteomes" id="UP001230933">
    <property type="component" value="Chromosome"/>
</dbReference>
<accession>A0AAX3ZYN3</accession>
<feature type="transmembrane region" description="Helical" evidence="1">
    <location>
        <begin position="54"/>
        <end position="79"/>
    </location>
</feature>
<evidence type="ECO:0000313" key="4">
    <source>
        <dbReference type="Proteomes" id="UP001230933"/>
    </source>
</evidence>
<evidence type="ECO:0000313" key="2">
    <source>
        <dbReference type="EMBL" id="WMN01898.1"/>
    </source>
</evidence>
<evidence type="ECO:0008006" key="5">
    <source>
        <dbReference type="Google" id="ProtNLM"/>
    </source>
</evidence>
<evidence type="ECO:0000256" key="1">
    <source>
        <dbReference type="SAM" id="Phobius"/>
    </source>
</evidence>
<gene>
    <name evidence="2" type="ORF">QIE55_31860</name>
    <name evidence="3" type="ORF">QIE55_32805</name>
</gene>
<name>A0AAX3ZYN3_RHOER</name>
<keyword evidence="3" id="KW-0614">Plasmid</keyword>
<dbReference type="RefSeq" id="WP_308371468.1">
    <property type="nucleotide sequence ID" value="NZ_CP124545.1"/>
</dbReference>